<evidence type="ECO:0000259" key="3">
    <source>
        <dbReference type="Pfam" id="PF02129"/>
    </source>
</evidence>
<dbReference type="InterPro" id="IPR029058">
    <property type="entry name" value="AB_hydrolase_fold"/>
</dbReference>
<evidence type="ECO:0000256" key="1">
    <source>
        <dbReference type="ARBA" id="ARBA00008645"/>
    </source>
</evidence>
<sequence length="299" mass="32382">MSEPRRRSEVTFTSDGERIAAYLYRPDGDAPGPRPCVVMAHGFSGTRDDALPPFAERFAAAGLVVLLFDYRHFGASGGRPRQLIEVGRQQADYRAAIAYARGLEGVDPERIALWGTSFSGGHVMAVAAKDPRIAAVVSQVPFVDGLAAARAVPIGNVVKLGLAGARDQVGALFGRKPHSVAVVGQPGQVAAMTAREAVPGMVKMVTPSTRWRNDLPARLMLTLPLYRPVRLARKLRMPWLVIVADHDQTTPPGPAVRAAQRAPRGELIRLPIGHFEAYVGEDFERVVTAETEFYTRTLG</sequence>
<dbReference type="InterPro" id="IPR050261">
    <property type="entry name" value="FrsA_esterase"/>
</dbReference>
<evidence type="ECO:0000313" key="5">
    <source>
        <dbReference type="Proteomes" id="UP001612915"/>
    </source>
</evidence>
<keyword evidence="2 4" id="KW-0378">Hydrolase</keyword>
<dbReference type="Gene3D" id="3.40.50.1820">
    <property type="entry name" value="alpha/beta hydrolase"/>
    <property type="match status" value="1"/>
</dbReference>
<evidence type="ECO:0000256" key="2">
    <source>
        <dbReference type="ARBA" id="ARBA00022801"/>
    </source>
</evidence>
<dbReference type="SUPFAM" id="SSF53474">
    <property type="entry name" value="alpha/beta-Hydrolases"/>
    <property type="match status" value="1"/>
</dbReference>
<evidence type="ECO:0000313" key="4">
    <source>
        <dbReference type="EMBL" id="MFI7589649.1"/>
    </source>
</evidence>
<dbReference type="Proteomes" id="UP001612915">
    <property type="component" value="Unassembled WGS sequence"/>
</dbReference>
<comment type="caution">
    <text evidence="4">The sequence shown here is derived from an EMBL/GenBank/DDBJ whole genome shotgun (WGS) entry which is preliminary data.</text>
</comment>
<dbReference type="EMBL" id="JBITLV010000008">
    <property type="protein sequence ID" value="MFI7589649.1"/>
    <property type="molecule type" value="Genomic_DNA"/>
</dbReference>
<keyword evidence="5" id="KW-1185">Reference proteome</keyword>
<feature type="domain" description="Xaa-Pro dipeptidyl-peptidase-like" evidence="3">
    <location>
        <begin position="15"/>
        <end position="159"/>
    </location>
</feature>
<dbReference type="GO" id="GO:0016787">
    <property type="term" value="F:hydrolase activity"/>
    <property type="evidence" value="ECO:0007669"/>
    <property type="project" value="UniProtKB-KW"/>
</dbReference>
<dbReference type="Pfam" id="PF02129">
    <property type="entry name" value="Peptidase_S15"/>
    <property type="match status" value="1"/>
</dbReference>
<dbReference type="PANTHER" id="PTHR22946:SF9">
    <property type="entry name" value="POLYKETIDE TRANSFERASE AF380"/>
    <property type="match status" value="1"/>
</dbReference>
<reference evidence="4 5" key="1">
    <citation type="submission" date="2024-10" db="EMBL/GenBank/DDBJ databases">
        <title>The Natural Products Discovery Center: Release of the First 8490 Sequenced Strains for Exploring Actinobacteria Biosynthetic Diversity.</title>
        <authorList>
            <person name="Kalkreuter E."/>
            <person name="Kautsar S.A."/>
            <person name="Yang D."/>
            <person name="Bader C.D."/>
            <person name="Teijaro C.N."/>
            <person name="Fluegel L."/>
            <person name="Davis C.M."/>
            <person name="Simpson J.R."/>
            <person name="Lauterbach L."/>
            <person name="Steele A.D."/>
            <person name="Gui C."/>
            <person name="Meng S."/>
            <person name="Li G."/>
            <person name="Viehrig K."/>
            <person name="Ye F."/>
            <person name="Su P."/>
            <person name="Kiefer A.F."/>
            <person name="Nichols A."/>
            <person name="Cepeda A.J."/>
            <person name="Yan W."/>
            <person name="Fan B."/>
            <person name="Jiang Y."/>
            <person name="Adhikari A."/>
            <person name="Zheng C.-J."/>
            <person name="Schuster L."/>
            <person name="Cowan T.M."/>
            <person name="Smanski M.J."/>
            <person name="Chevrette M.G."/>
            <person name="De Carvalho L.P.S."/>
            <person name="Shen B."/>
        </authorList>
    </citation>
    <scope>NUCLEOTIDE SEQUENCE [LARGE SCALE GENOMIC DNA]</scope>
    <source>
        <strain evidence="4 5">NPDC049639</strain>
    </source>
</reference>
<protein>
    <submittedName>
        <fullName evidence="4">Alpha/beta hydrolase</fullName>
    </submittedName>
</protein>
<accession>A0ABW8ATC9</accession>
<dbReference type="InterPro" id="IPR000383">
    <property type="entry name" value="Xaa-Pro-like_dom"/>
</dbReference>
<dbReference type="RefSeq" id="WP_398284250.1">
    <property type="nucleotide sequence ID" value="NZ_JBITLV010000008.1"/>
</dbReference>
<gene>
    <name evidence="4" type="ORF">ACIB24_21485</name>
</gene>
<dbReference type="PANTHER" id="PTHR22946">
    <property type="entry name" value="DIENELACTONE HYDROLASE DOMAIN-CONTAINING PROTEIN-RELATED"/>
    <property type="match status" value="1"/>
</dbReference>
<proteinExistence type="inferred from homology"/>
<comment type="similarity">
    <text evidence="1">Belongs to the AB hydrolase superfamily.</text>
</comment>
<organism evidence="4 5">
    <name type="scientific">Spongisporangium articulatum</name>
    <dbReference type="NCBI Taxonomy" id="3362603"/>
    <lineage>
        <taxon>Bacteria</taxon>
        <taxon>Bacillati</taxon>
        <taxon>Actinomycetota</taxon>
        <taxon>Actinomycetes</taxon>
        <taxon>Kineosporiales</taxon>
        <taxon>Kineosporiaceae</taxon>
        <taxon>Spongisporangium</taxon>
    </lineage>
</organism>
<name>A0ABW8ATC9_9ACTN</name>